<organism evidence="2 3">
    <name type="scientific">Haemaphysalis longicornis</name>
    <name type="common">Bush tick</name>
    <dbReference type="NCBI Taxonomy" id="44386"/>
    <lineage>
        <taxon>Eukaryota</taxon>
        <taxon>Metazoa</taxon>
        <taxon>Ecdysozoa</taxon>
        <taxon>Arthropoda</taxon>
        <taxon>Chelicerata</taxon>
        <taxon>Arachnida</taxon>
        <taxon>Acari</taxon>
        <taxon>Parasitiformes</taxon>
        <taxon>Ixodida</taxon>
        <taxon>Ixodoidea</taxon>
        <taxon>Ixodidae</taxon>
        <taxon>Haemaphysalinae</taxon>
        <taxon>Haemaphysalis</taxon>
    </lineage>
</organism>
<comment type="caution">
    <text evidence="2">The sequence shown here is derived from an EMBL/GenBank/DDBJ whole genome shotgun (WGS) entry which is preliminary data.</text>
</comment>
<keyword evidence="1" id="KW-1133">Transmembrane helix</keyword>
<proteinExistence type="predicted"/>
<dbReference type="VEuPathDB" id="VectorBase:HLOH_048817"/>
<gene>
    <name evidence="2" type="ORF">HPB48_010126</name>
</gene>
<dbReference type="EMBL" id="JABSTR010000006">
    <property type="protein sequence ID" value="KAH9373100.1"/>
    <property type="molecule type" value="Genomic_DNA"/>
</dbReference>
<evidence type="ECO:0000256" key="1">
    <source>
        <dbReference type="SAM" id="Phobius"/>
    </source>
</evidence>
<keyword evidence="1" id="KW-0812">Transmembrane</keyword>
<keyword evidence="1" id="KW-0472">Membrane</keyword>
<sequence>MNKSNEGIADGLFAFYPVLMTCHPFPGFAVVSTKRYKMLRGRQQCPQLKPTMPSVPEEERLLMLGLFQDGISAILRRPQDDHYAP</sequence>
<dbReference type="AlphaFoldDB" id="A0A9J6GFI5"/>
<evidence type="ECO:0000313" key="3">
    <source>
        <dbReference type="Proteomes" id="UP000821853"/>
    </source>
</evidence>
<feature type="transmembrane region" description="Helical" evidence="1">
    <location>
        <begin position="12"/>
        <end position="32"/>
    </location>
</feature>
<reference evidence="2 3" key="1">
    <citation type="journal article" date="2020" name="Cell">
        <title>Large-Scale Comparative Analyses of Tick Genomes Elucidate Their Genetic Diversity and Vector Capacities.</title>
        <authorList>
            <consortium name="Tick Genome and Microbiome Consortium (TIGMIC)"/>
            <person name="Jia N."/>
            <person name="Wang J."/>
            <person name="Shi W."/>
            <person name="Du L."/>
            <person name="Sun Y."/>
            <person name="Zhan W."/>
            <person name="Jiang J.F."/>
            <person name="Wang Q."/>
            <person name="Zhang B."/>
            <person name="Ji P."/>
            <person name="Bell-Sakyi L."/>
            <person name="Cui X.M."/>
            <person name="Yuan T.T."/>
            <person name="Jiang B.G."/>
            <person name="Yang W.F."/>
            <person name="Lam T.T."/>
            <person name="Chang Q.C."/>
            <person name="Ding S.J."/>
            <person name="Wang X.J."/>
            <person name="Zhu J.G."/>
            <person name="Ruan X.D."/>
            <person name="Zhao L."/>
            <person name="Wei J.T."/>
            <person name="Ye R.Z."/>
            <person name="Que T.C."/>
            <person name="Du C.H."/>
            <person name="Zhou Y.H."/>
            <person name="Cheng J.X."/>
            <person name="Dai P.F."/>
            <person name="Guo W.B."/>
            <person name="Han X.H."/>
            <person name="Huang E.J."/>
            <person name="Li L.F."/>
            <person name="Wei W."/>
            <person name="Gao Y.C."/>
            <person name="Liu J.Z."/>
            <person name="Shao H.Z."/>
            <person name="Wang X."/>
            <person name="Wang C.C."/>
            <person name="Yang T.C."/>
            <person name="Huo Q.B."/>
            <person name="Li W."/>
            <person name="Chen H.Y."/>
            <person name="Chen S.E."/>
            <person name="Zhou L.G."/>
            <person name="Ni X.B."/>
            <person name="Tian J.H."/>
            <person name="Sheng Y."/>
            <person name="Liu T."/>
            <person name="Pan Y.S."/>
            <person name="Xia L.Y."/>
            <person name="Li J."/>
            <person name="Zhao F."/>
            <person name="Cao W.C."/>
        </authorList>
    </citation>
    <scope>NUCLEOTIDE SEQUENCE [LARGE SCALE GENOMIC DNA]</scope>
    <source>
        <strain evidence="2">HaeL-2018</strain>
    </source>
</reference>
<keyword evidence="3" id="KW-1185">Reference proteome</keyword>
<accession>A0A9J6GFI5</accession>
<protein>
    <submittedName>
        <fullName evidence="2">Uncharacterized protein</fullName>
    </submittedName>
</protein>
<name>A0A9J6GFI5_HAELO</name>
<dbReference type="Proteomes" id="UP000821853">
    <property type="component" value="Chromosome 4"/>
</dbReference>
<evidence type="ECO:0000313" key="2">
    <source>
        <dbReference type="EMBL" id="KAH9373100.1"/>
    </source>
</evidence>